<gene>
    <name evidence="2" type="ORF">RS81_00692</name>
</gene>
<dbReference type="PATRIC" id="fig|92835.4.peg.712"/>
<dbReference type="RefSeq" id="WP_045274696.1">
    <property type="nucleotide sequence ID" value="NZ_BAAAUP010000003.1"/>
</dbReference>
<feature type="transmembrane region" description="Helical" evidence="1">
    <location>
        <begin position="131"/>
        <end position="153"/>
    </location>
</feature>
<organism evidence="2 3">
    <name type="scientific">Microbacterium terrae</name>
    <dbReference type="NCBI Taxonomy" id="69369"/>
    <lineage>
        <taxon>Bacteria</taxon>
        <taxon>Bacillati</taxon>
        <taxon>Actinomycetota</taxon>
        <taxon>Actinomycetes</taxon>
        <taxon>Micrococcales</taxon>
        <taxon>Microbacteriaceae</taxon>
        <taxon>Microbacterium</taxon>
    </lineage>
</organism>
<feature type="transmembrane region" description="Helical" evidence="1">
    <location>
        <begin position="238"/>
        <end position="258"/>
    </location>
</feature>
<feature type="transmembrane region" description="Helical" evidence="1">
    <location>
        <begin position="24"/>
        <end position="45"/>
    </location>
</feature>
<sequence length="531" mass="55871">MAATAVADTPPLLRANVRYDGRMLAPWALLTTLLSASSMLYPVIFPTDEDRAAFATAVGANPAMAIIFGPAFDLSTADGFNAWRALALGGLIAALGVIFAVTRATRAQEDSGQAELLASGVMGRATRLMAAVWMCLVFAILLGLITGLVTVLFGGGWNATMLLAATMAATAWMFTGVAAVTAQLGADARTANSLAVATLGVLFIGRGVSYALEAPDWVIWINPLGWMTETKPAVDNNWWPLLLAVALTGVLLAVAFLLQSRREFGAGAIAPRPGPPRGTARSTWRLAVRINRGPFISWTIAFIAIGLVFGYLATSVSDIFASNEALAGALAAGAVTSEDLVNAFLVTILSLVGILASISGVQTILKVRSEEVEDRLEPVIATATARPRYYASNVLIALAAPALYVLIAGTLIATLASAADIGVEFGDALMQAVVTIPAVWTVVALAVAVVGARPQVSLAAWLGVLASFALTILGPTFNLWDWVLAISPFWHVPNVTDPNADWWGLIWISLVTLVFLAIGFAGFRRRDLARQ</sequence>
<feature type="transmembrane region" description="Helical" evidence="1">
    <location>
        <begin position="394"/>
        <end position="416"/>
    </location>
</feature>
<comment type="caution">
    <text evidence="2">The sequence shown here is derived from an EMBL/GenBank/DDBJ whole genome shotgun (WGS) entry which is preliminary data.</text>
</comment>
<feature type="transmembrane region" description="Helical" evidence="1">
    <location>
        <begin position="500"/>
        <end position="523"/>
    </location>
</feature>
<feature type="transmembrane region" description="Helical" evidence="1">
    <location>
        <begin position="428"/>
        <end position="451"/>
    </location>
</feature>
<keyword evidence="1" id="KW-0812">Transmembrane</keyword>
<feature type="transmembrane region" description="Helical" evidence="1">
    <location>
        <begin position="52"/>
        <end position="71"/>
    </location>
</feature>
<reference evidence="2 3" key="1">
    <citation type="submission" date="2015-02" db="EMBL/GenBank/DDBJ databases">
        <title>Draft genome sequences of ten Microbacterium spp. with emphasis on heavy metal contaminated environments.</title>
        <authorList>
            <person name="Corretto E."/>
        </authorList>
    </citation>
    <scope>NUCLEOTIDE SEQUENCE [LARGE SCALE GENOMIC DNA]</scope>
    <source>
        <strain evidence="2 3">DSM 12510</strain>
    </source>
</reference>
<feature type="transmembrane region" description="Helical" evidence="1">
    <location>
        <begin position="295"/>
        <end position="313"/>
    </location>
</feature>
<accession>A0A0M2HBM8</accession>
<dbReference type="AlphaFoldDB" id="A0A0M2HBM8"/>
<protein>
    <submittedName>
        <fullName evidence="2">Uncharacterized protein</fullName>
    </submittedName>
</protein>
<feature type="transmembrane region" description="Helical" evidence="1">
    <location>
        <begin position="194"/>
        <end position="212"/>
    </location>
</feature>
<dbReference type="EMBL" id="JYIZ01000035">
    <property type="protein sequence ID" value="KJL43899.1"/>
    <property type="molecule type" value="Genomic_DNA"/>
</dbReference>
<dbReference type="Proteomes" id="UP000033956">
    <property type="component" value="Unassembled WGS sequence"/>
</dbReference>
<evidence type="ECO:0000256" key="1">
    <source>
        <dbReference type="SAM" id="Phobius"/>
    </source>
</evidence>
<name>A0A0M2HBM8_9MICO</name>
<evidence type="ECO:0000313" key="2">
    <source>
        <dbReference type="EMBL" id="KJL43899.1"/>
    </source>
</evidence>
<dbReference type="STRING" id="92835.RS81_00692"/>
<keyword evidence="1" id="KW-1133">Transmembrane helix</keyword>
<feature type="transmembrane region" description="Helical" evidence="1">
    <location>
        <begin position="343"/>
        <end position="365"/>
    </location>
</feature>
<proteinExistence type="predicted"/>
<keyword evidence="1" id="KW-0472">Membrane</keyword>
<keyword evidence="3" id="KW-1185">Reference proteome</keyword>
<dbReference type="OrthoDB" id="2014935at2"/>
<feature type="transmembrane region" description="Helical" evidence="1">
    <location>
        <begin position="159"/>
        <end position="182"/>
    </location>
</feature>
<feature type="transmembrane region" description="Helical" evidence="1">
    <location>
        <begin position="458"/>
        <end position="480"/>
    </location>
</feature>
<evidence type="ECO:0000313" key="3">
    <source>
        <dbReference type="Proteomes" id="UP000033956"/>
    </source>
</evidence>
<feature type="transmembrane region" description="Helical" evidence="1">
    <location>
        <begin position="83"/>
        <end position="101"/>
    </location>
</feature>